<protein>
    <submittedName>
        <fullName evidence="1">Uncharacterized protein</fullName>
    </submittedName>
</protein>
<reference evidence="1" key="1">
    <citation type="journal article" date="2015" name="Genome Biol. Evol.">
        <title>Organellar Genomes of White Spruce (Picea glauca): Assembly and Annotation.</title>
        <authorList>
            <person name="Jackman S.D."/>
            <person name="Warren R.L."/>
            <person name="Gibb E.A."/>
            <person name="Vandervalk B.P."/>
            <person name="Mohamadi H."/>
            <person name="Chu J."/>
            <person name="Raymond A."/>
            <person name="Pleasance S."/>
            <person name="Coope R."/>
            <person name="Wildung M.R."/>
            <person name="Ritland C.E."/>
            <person name="Bousquet J."/>
            <person name="Jones S.J."/>
            <person name="Bohlmann J."/>
            <person name="Birol I."/>
        </authorList>
    </citation>
    <scope>NUCLEOTIDE SEQUENCE [LARGE SCALE GENOMIC DNA]</scope>
    <source>
        <tissue evidence="1">Flushing bud</tissue>
    </source>
</reference>
<organism evidence="1">
    <name type="scientific">Picea glauca</name>
    <name type="common">White spruce</name>
    <name type="synonym">Pinus glauca</name>
    <dbReference type="NCBI Taxonomy" id="3330"/>
    <lineage>
        <taxon>Eukaryota</taxon>
        <taxon>Viridiplantae</taxon>
        <taxon>Streptophyta</taxon>
        <taxon>Embryophyta</taxon>
        <taxon>Tracheophyta</taxon>
        <taxon>Spermatophyta</taxon>
        <taxon>Pinopsida</taxon>
        <taxon>Pinidae</taxon>
        <taxon>Conifers I</taxon>
        <taxon>Pinales</taxon>
        <taxon>Pinaceae</taxon>
        <taxon>Picea</taxon>
    </lineage>
</organism>
<evidence type="ECO:0000313" key="1">
    <source>
        <dbReference type="EMBL" id="KUM46879.1"/>
    </source>
</evidence>
<dbReference type="AlphaFoldDB" id="A0A101LWX6"/>
<proteinExistence type="predicted"/>
<name>A0A101LWX6_PICGL</name>
<dbReference type="EMBL" id="LKAM01000009">
    <property type="protein sequence ID" value="KUM46879.1"/>
    <property type="molecule type" value="Genomic_DNA"/>
</dbReference>
<keyword evidence="1" id="KW-0496">Mitochondrion</keyword>
<comment type="caution">
    <text evidence="1">The sequence shown here is derived from an EMBL/GenBank/DDBJ whole genome shotgun (WGS) entry which is preliminary data.</text>
</comment>
<accession>A0A101LWX6</accession>
<geneLocation type="mitochondrion" evidence="1"/>
<sequence length="90" mass="10325">MLLFAGRGWLFLFGISEHAFSSYIYIVNQFYGQRERKGREVIYSGSLGLDPHKETFGTECHGYSISGAIARDRVVWAVRSWIIQYGQDLT</sequence>
<gene>
    <name evidence="1" type="ORF">ABT39_MTgene6334</name>
</gene>